<keyword evidence="1" id="KW-0732">Signal</keyword>
<reference evidence="2 3" key="1">
    <citation type="journal article" date="2011" name="J. Bacteriol.">
        <title>Complete genome sequence of the cellulose-degrading bacterium Cellulosilyticum lentocellum.</title>
        <authorList>
            <consortium name="US DOE Joint Genome Institute"/>
            <person name="Miller D.A."/>
            <person name="Suen G."/>
            <person name="Bruce D."/>
            <person name="Copeland A."/>
            <person name="Cheng J.F."/>
            <person name="Detter C."/>
            <person name="Goodwin L.A."/>
            <person name="Han C.S."/>
            <person name="Hauser L.J."/>
            <person name="Land M.L."/>
            <person name="Lapidus A."/>
            <person name="Lucas S."/>
            <person name="Meincke L."/>
            <person name="Pitluck S."/>
            <person name="Tapia R."/>
            <person name="Teshima H."/>
            <person name="Woyke T."/>
            <person name="Fox B.G."/>
            <person name="Angert E.R."/>
            <person name="Currie C.R."/>
        </authorList>
    </citation>
    <scope>NUCLEOTIDE SEQUENCE [LARGE SCALE GENOMIC DNA]</scope>
    <source>
        <strain evidence="3">ATCC 49066 / DSM 5427 / NCIMB 11756 / RHM5</strain>
    </source>
</reference>
<proteinExistence type="predicted"/>
<dbReference type="AlphaFoldDB" id="F2JK14"/>
<gene>
    <name evidence="2" type="ordered locus">Clole_2729</name>
</gene>
<accession>F2JK14</accession>
<organism evidence="2 3">
    <name type="scientific">Cellulosilyticum lentocellum (strain ATCC 49066 / DSM 5427 / NCIMB 11756 / RHM5)</name>
    <name type="common">Clostridium lentocellum</name>
    <dbReference type="NCBI Taxonomy" id="642492"/>
    <lineage>
        <taxon>Bacteria</taxon>
        <taxon>Bacillati</taxon>
        <taxon>Bacillota</taxon>
        <taxon>Clostridia</taxon>
        <taxon>Lachnospirales</taxon>
        <taxon>Cellulosilyticaceae</taxon>
        <taxon>Cellulosilyticum</taxon>
    </lineage>
</organism>
<dbReference type="KEGG" id="cle:Clole_2729"/>
<sequence>MSKKIKYLLMGCCIMGASVVPLYANQVYPVTEIEYENIQENTITEDTSVTKDNVLEVLDYLGIDRSDYVQDNSVGDNSGEYTVGELRNLLKIATQEVTKINGSKLNNKTYTENIITPYALTGSMLLSSSSDAGTFTLVTSVNGKYYNDYWTGASGENVTLVSNTNVGITHAITEKRVVTSSYTASTISVRYDVTVETRITIPFGYIPSGSNDCSGTIGFPASKYLKPLIEV</sequence>
<feature type="signal peptide" evidence="1">
    <location>
        <begin position="1"/>
        <end position="24"/>
    </location>
</feature>
<dbReference type="Proteomes" id="UP000008467">
    <property type="component" value="Chromosome"/>
</dbReference>
<dbReference type="HOGENOM" id="CLU_1198038_0_0_9"/>
<evidence type="ECO:0000313" key="2">
    <source>
        <dbReference type="EMBL" id="ADZ84429.1"/>
    </source>
</evidence>
<feature type="chain" id="PRO_5039418446" description="SLH domain-containing protein" evidence="1">
    <location>
        <begin position="25"/>
        <end position="231"/>
    </location>
</feature>
<name>F2JK14_CELLD</name>
<dbReference type="RefSeq" id="WP_013657722.1">
    <property type="nucleotide sequence ID" value="NC_015275.1"/>
</dbReference>
<dbReference type="EMBL" id="CP002582">
    <property type="protein sequence ID" value="ADZ84429.1"/>
    <property type="molecule type" value="Genomic_DNA"/>
</dbReference>
<protein>
    <recommendedName>
        <fullName evidence="4">SLH domain-containing protein</fullName>
    </recommendedName>
</protein>
<evidence type="ECO:0000256" key="1">
    <source>
        <dbReference type="SAM" id="SignalP"/>
    </source>
</evidence>
<keyword evidence="3" id="KW-1185">Reference proteome</keyword>
<evidence type="ECO:0008006" key="4">
    <source>
        <dbReference type="Google" id="ProtNLM"/>
    </source>
</evidence>
<evidence type="ECO:0000313" key="3">
    <source>
        <dbReference type="Proteomes" id="UP000008467"/>
    </source>
</evidence>